<protein>
    <submittedName>
        <fullName evidence="1">Uncharacterized protein</fullName>
    </submittedName>
</protein>
<name>A0ABY6JKV6_9ENTR</name>
<dbReference type="Proteomes" id="UP001156318">
    <property type="component" value="Chromosome"/>
</dbReference>
<dbReference type="RefSeq" id="WP_264386092.1">
    <property type="nucleotide sequence ID" value="NZ_CP074352.1"/>
</dbReference>
<gene>
    <name evidence="1" type="ORF">KFZ77_09260</name>
</gene>
<evidence type="ECO:0000313" key="1">
    <source>
        <dbReference type="EMBL" id="UYU33669.1"/>
    </source>
</evidence>
<dbReference type="EMBL" id="CP074352">
    <property type="protein sequence ID" value="UYU33669.1"/>
    <property type="molecule type" value="Genomic_DNA"/>
</dbReference>
<organism evidence="1 2">
    <name type="scientific">Siccibacter colletis</name>
    <dbReference type="NCBI Taxonomy" id="1505757"/>
    <lineage>
        <taxon>Bacteria</taxon>
        <taxon>Pseudomonadati</taxon>
        <taxon>Pseudomonadota</taxon>
        <taxon>Gammaproteobacteria</taxon>
        <taxon>Enterobacterales</taxon>
        <taxon>Enterobacteriaceae</taxon>
        <taxon>Siccibacter</taxon>
    </lineage>
</organism>
<sequence length="326" mass="36473">MLTGLLVSIFTYASSDKSSLRSLFDINQSFCAIKTNGVLGMDNRNSALAGRGYGTSSTNSMLFLENGINNISLEIASLDWFTAKSDSPKGKFDPNASCQLSLIASGNGKTITLNTIYVAINEENEPYEKGTSNKSGSINISKVEKIKAVQIEEGHFMEDYFNKYDFPKDMDVYRFTKTLSISGLPKWKWTDATPFTGSREQILALQNAYSELWRAFASKNNNAIKSQIDESLNAWSISTNTDKANIYNDLDFVTDLENSTFKMLPIDWFDYKVEVMNKGRLVRFVNKSAPTFSPVSYLVEDDENDELIGTYSPIFSLIDGKFIPVI</sequence>
<reference evidence="1 2" key="1">
    <citation type="submission" date="2021-05" db="EMBL/GenBank/DDBJ databases">
        <title>Isolation, identification, and the growth promoting effects of Pantoea dispersa strain YSD J2 from the aboveground leaves of Cyperus esculentus L.Var. Sativus.</title>
        <authorList>
            <person name="Wang S."/>
            <person name="Tang X.M."/>
            <person name="Huang Y.N."/>
        </authorList>
    </citation>
    <scope>NUCLEOTIDE SEQUENCE [LARGE SCALE GENOMIC DNA]</scope>
    <source>
        <strain evidence="2">YSD YN2</strain>
    </source>
</reference>
<keyword evidence="2" id="KW-1185">Reference proteome</keyword>
<evidence type="ECO:0000313" key="2">
    <source>
        <dbReference type="Proteomes" id="UP001156318"/>
    </source>
</evidence>
<accession>A0ABY6JKV6</accession>
<proteinExistence type="predicted"/>